<organism evidence="1 2">
    <name type="scientific">Heterobasidion irregulare (strain TC 32-1)</name>
    <dbReference type="NCBI Taxonomy" id="747525"/>
    <lineage>
        <taxon>Eukaryota</taxon>
        <taxon>Fungi</taxon>
        <taxon>Dikarya</taxon>
        <taxon>Basidiomycota</taxon>
        <taxon>Agaricomycotina</taxon>
        <taxon>Agaricomycetes</taxon>
        <taxon>Russulales</taxon>
        <taxon>Bondarzewiaceae</taxon>
        <taxon>Heterobasidion</taxon>
        <taxon>Heterobasidion annosum species complex</taxon>
    </lineage>
</organism>
<name>W4K2D2_HETIT</name>
<accession>W4K2D2</accession>
<dbReference type="KEGG" id="hir:HETIRDRAFT_322337"/>
<evidence type="ECO:0008006" key="3">
    <source>
        <dbReference type="Google" id="ProtNLM"/>
    </source>
</evidence>
<dbReference type="HOGENOM" id="CLU_206742_1_0_1"/>
<dbReference type="InParanoid" id="W4K2D2"/>
<dbReference type="EMBL" id="KI925460">
    <property type="protein sequence ID" value="ETW79505.1"/>
    <property type="molecule type" value="Genomic_DNA"/>
</dbReference>
<dbReference type="GeneID" id="20670840"/>
<evidence type="ECO:0000313" key="2">
    <source>
        <dbReference type="Proteomes" id="UP000030671"/>
    </source>
</evidence>
<gene>
    <name evidence="1" type="ORF">HETIRDRAFT_322337</name>
</gene>
<evidence type="ECO:0000313" key="1">
    <source>
        <dbReference type="EMBL" id="ETW79505.1"/>
    </source>
</evidence>
<dbReference type="Gene3D" id="3.30.70.270">
    <property type="match status" value="1"/>
</dbReference>
<keyword evidence="2" id="KW-1185">Reference proteome</keyword>
<dbReference type="Proteomes" id="UP000030671">
    <property type="component" value="Unassembled WGS sequence"/>
</dbReference>
<proteinExistence type="predicted"/>
<protein>
    <recommendedName>
        <fullName evidence="3">Reverse transcriptase/retrotransposon-derived protein RNase H-like domain-containing protein</fullName>
    </recommendedName>
</protein>
<reference evidence="1 2" key="1">
    <citation type="journal article" date="2012" name="New Phytol.">
        <title>Insight into trade-off between wood decay and parasitism from the genome of a fungal forest pathogen.</title>
        <authorList>
            <person name="Olson A."/>
            <person name="Aerts A."/>
            <person name="Asiegbu F."/>
            <person name="Belbahri L."/>
            <person name="Bouzid O."/>
            <person name="Broberg A."/>
            <person name="Canback B."/>
            <person name="Coutinho P.M."/>
            <person name="Cullen D."/>
            <person name="Dalman K."/>
            <person name="Deflorio G."/>
            <person name="van Diepen L.T."/>
            <person name="Dunand C."/>
            <person name="Duplessis S."/>
            <person name="Durling M."/>
            <person name="Gonthier P."/>
            <person name="Grimwood J."/>
            <person name="Fossdal C.G."/>
            <person name="Hansson D."/>
            <person name="Henrissat B."/>
            <person name="Hietala A."/>
            <person name="Himmelstrand K."/>
            <person name="Hoffmeister D."/>
            <person name="Hogberg N."/>
            <person name="James T.Y."/>
            <person name="Karlsson M."/>
            <person name="Kohler A."/>
            <person name="Kues U."/>
            <person name="Lee Y.H."/>
            <person name="Lin Y.C."/>
            <person name="Lind M."/>
            <person name="Lindquist E."/>
            <person name="Lombard V."/>
            <person name="Lucas S."/>
            <person name="Lunden K."/>
            <person name="Morin E."/>
            <person name="Murat C."/>
            <person name="Park J."/>
            <person name="Raffaello T."/>
            <person name="Rouze P."/>
            <person name="Salamov A."/>
            <person name="Schmutz J."/>
            <person name="Solheim H."/>
            <person name="Stahlberg J."/>
            <person name="Velez H."/>
            <person name="de Vries R.P."/>
            <person name="Wiebenga A."/>
            <person name="Woodward S."/>
            <person name="Yakovlev I."/>
            <person name="Garbelotto M."/>
            <person name="Martin F."/>
            <person name="Grigoriev I.V."/>
            <person name="Stenlid J."/>
        </authorList>
    </citation>
    <scope>NUCLEOTIDE SEQUENCE [LARGE SCALE GENOMIC DNA]</scope>
    <source>
        <strain evidence="1 2">TC 32-1</strain>
    </source>
</reference>
<dbReference type="InterPro" id="IPR043502">
    <property type="entry name" value="DNA/RNA_pol_sf"/>
</dbReference>
<dbReference type="STRING" id="747525.W4K2D2"/>
<dbReference type="InterPro" id="IPR043128">
    <property type="entry name" value="Rev_trsase/Diguanyl_cyclase"/>
</dbReference>
<dbReference type="OrthoDB" id="3033917at2759"/>
<dbReference type="SUPFAM" id="SSF56672">
    <property type="entry name" value="DNA/RNA polymerases"/>
    <property type="match status" value="1"/>
</dbReference>
<sequence length="54" mass="6461">MDPIKVANIMDWPIPTKVKEVQLFLGFYNFYHRFIRDYLKIARLSEVCTIILSI</sequence>
<dbReference type="RefSeq" id="XP_009548088.1">
    <property type="nucleotide sequence ID" value="XM_009549793.1"/>
</dbReference>
<dbReference type="AlphaFoldDB" id="W4K2D2"/>